<keyword evidence="3" id="KW-0378">Hydrolase</keyword>
<dbReference type="InterPro" id="IPR027417">
    <property type="entry name" value="P-loop_NTPase"/>
</dbReference>
<dbReference type="Gene3D" id="3.40.50.300">
    <property type="entry name" value="P-loop containing nucleotide triphosphate hydrolases"/>
    <property type="match status" value="1"/>
</dbReference>
<evidence type="ECO:0000313" key="3">
    <source>
        <dbReference type="EMBL" id="QJB04279.1"/>
    </source>
</evidence>
<gene>
    <name evidence="2" type="ORF">MM171A00522_0010</name>
    <name evidence="3" type="ORF">MM171B00386_0016</name>
</gene>
<keyword evidence="3" id="KW-0067">ATP-binding</keyword>
<feature type="region of interest" description="Disordered" evidence="1">
    <location>
        <begin position="506"/>
        <end position="525"/>
    </location>
</feature>
<dbReference type="EMBL" id="MT143690">
    <property type="protein sequence ID" value="QJB00346.1"/>
    <property type="molecule type" value="Genomic_DNA"/>
</dbReference>
<dbReference type="GO" id="GO:0004386">
    <property type="term" value="F:helicase activity"/>
    <property type="evidence" value="ECO:0007669"/>
    <property type="project" value="UniProtKB-KW"/>
</dbReference>
<sequence length="525" mass="60574">MSNQLSDSVLGYIKEKRAKGKWQKAMEDIFYFIEHYVPKKLFNLKLASPQQLDMLKAVMQGTRYIIIRAPRKGGKTILVAIIAVWVVLRDQTYRVFILSGSQNQAEWLYEYCADILEPDDHALAEFFSQFIVGEVAKSRTRFKLGGWIMYAPASEKQVNAPTADCIIMDEYVLIPTNIVYEAWPMIRGSTNPMRVLLSTATAGKANTESFLDMLDESSEYDFTKFEWESKDCPFLQTKVALRDANIARRILTEDMFITQYIGGNPKRAGRIFMRTQIREAFVAPDPDRPGFLKDGTPFELDPEKRISRGEAKGGIDWGFEHDTAIIMGYRELGGRLVLTRMIVDSGTSASEYGDLLMGTKEPDSEPGIAHRLNINDWFADAAGAFQNQELKNRGLRVVSRAFQHQRRGKEWMIGITQWYLRERKLIIADIDEFALLKDQMKRWRRDVKGKAKKGYDHCTDGLLCFCSGYNPTYYDTTDLHKVEAYDPRDLQVNKWSNFNSSPRQWMPGSWRDRKEELTRDPWKNK</sequence>
<dbReference type="AlphaFoldDB" id="A0A6M3MG23"/>
<organism evidence="3">
    <name type="scientific">viral metagenome</name>
    <dbReference type="NCBI Taxonomy" id="1070528"/>
    <lineage>
        <taxon>unclassified sequences</taxon>
        <taxon>metagenomes</taxon>
        <taxon>organismal metagenomes</taxon>
    </lineage>
</organism>
<name>A0A6M3MG23_9ZZZZ</name>
<dbReference type="SUPFAM" id="SSF52540">
    <property type="entry name" value="P-loop containing nucleoside triphosphate hydrolases"/>
    <property type="match status" value="1"/>
</dbReference>
<feature type="compositionally biased region" description="Basic and acidic residues" evidence="1">
    <location>
        <begin position="510"/>
        <end position="525"/>
    </location>
</feature>
<protein>
    <submittedName>
        <fullName evidence="3">Putative helicase</fullName>
    </submittedName>
</protein>
<evidence type="ECO:0000256" key="1">
    <source>
        <dbReference type="SAM" id="MobiDB-lite"/>
    </source>
</evidence>
<proteinExistence type="predicted"/>
<reference evidence="3" key="1">
    <citation type="submission" date="2020-03" db="EMBL/GenBank/DDBJ databases">
        <title>The deep terrestrial virosphere.</title>
        <authorList>
            <person name="Holmfeldt K."/>
            <person name="Nilsson E."/>
            <person name="Simone D."/>
            <person name="Lopez-Fernandez M."/>
            <person name="Wu X."/>
            <person name="de Brujin I."/>
            <person name="Lundin D."/>
            <person name="Andersson A."/>
            <person name="Bertilsson S."/>
            <person name="Dopson M."/>
        </authorList>
    </citation>
    <scope>NUCLEOTIDE SEQUENCE</scope>
    <source>
        <strain evidence="2">MM171A00522</strain>
        <strain evidence="3">MM171B00386</strain>
    </source>
</reference>
<evidence type="ECO:0000313" key="2">
    <source>
        <dbReference type="EMBL" id="QJB00346.1"/>
    </source>
</evidence>
<dbReference type="Gene3D" id="3.30.420.280">
    <property type="match status" value="1"/>
</dbReference>
<keyword evidence="3" id="KW-0347">Helicase</keyword>
<accession>A0A6M3MG23</accession>
<keyword evidence="3" id="KW-0547">Nucleotide-binding</keyword>
<dbReference type="EMBL" id="MT143878">
    <property type="protein sequence ID" value="QJB04279.1"/>
    <property type="molecule type" value="Genomic_DNA"/>
</dbReference>